<gene>
    <name evidence="4" type="ORF">SAMN06296427_102198</name>
</gene>
<evidence type="ECO:0000313" key="5">
    <source>
        <dbReference type="Proteomes" id="UP000192393"/>
    </source>
</evidence>
<organism evidence="4 5">
    <name type="scientific">Moheibacter sediminis</name>
    <dbReference type="NCBI Taxonomy" id="1434700"/>
    <lineage>
        <taxon>Bacteria</taxon>
        <taxon>Pseudomonadati</taxon>
        <taxon>Bacteroidota</taxon>
        <taxon>Flavobacteriia</taxon>
        <taxon>Flavobacteriales</taxon>
        <taxon>Weeksellaceae</taxon>
        <taxon>Moheibacter</taxon>
    </lineage>
</organism>
<dbReference type="InterPro" id="IPR026341">
    <property type="entry name" value="T9SS_type_B"/>
</dbReference>
<dbReference type="EMBL" id="FWXS01000002">
    <property type="protein sequence ID" value="SMC43344.1"/>
    <property type="molecule type" value="Genomic_DNA"/>
</dbReference>
<dbReference type="NCBIfam" id="TIGR04131">
    <property type="entry name" value="Bac_Flav_CTERM"/>
    <property type="match status" value="1"/>
</dbReference>
<keyword evidence="1 2" id="KW-0732">Signal</keyword>
<dbReference type="Gene3D" id="2.60.40.1220">
    <property type="match status" value="3"/>
</dbReference>
<dbReference type="PROSITE" id="PS50835">
    <property type="entry name" value="IG_LIKE"/>
    <property type="match status" value="1"/>
</dbReference>
<name>A0A1W1Z4Q0_9FLAO</name>
<dbReference type="RefSeq" id="WP_084016355.1">
    <property type="nucleotide sequence ID" value="NZ_FWXS01000002.1"/>
</dbReference>
<dbReference type="Pfam" id="PF13585">
    <property type="entry name" value="CHU_C"/>
    <property type="match status" value="1"/>
</dbReference>
<dbReference type="Proteomes" id="UP000192393">
    <property type="component" value="Unassembled WGS sequence"/>
</dbReference>
<evidence type="ECO:0000313" key="4">
    <source>
        <dbReference type="EMBL" id="SMC43344.1"/>
    </source>
</evidence>
<protein>
    <submittedName>
        <fullName evidence="4">Gliding motility-associated C-terminal domain-containing protein</fullName>
    </submittedName>
</protein>
<reference evidence="4 5" key="1">
    <citation type="submission" date="2017-04" db="EMBL/GenBank/DDBJ databases">
        <authorList>
            <person name="Afonso C.L."/>
            <person name="Miller P.J."/>
            <person name="Scott M.A."/>
            <person name="Spackman E."/>
            <person name="Goraichik I."/>
            <person name="Dimitrov K.M."/>
            <person name="Suarez D.L."/>
            <person name="Swayne D.E."/>
        </authorList>
    </citation>
    <scope>NUCLEOTIDE SEQUENCE [LARGE SCALE GENOMIC DNA]</scope>
    <source>
        <strain evidence="4 5">CGMCC 1.12708</strain>
    </source>
</reference>
<evidence type="ECO:0000256" key="2">
    <source>
        <dbReference type="SAM" id="SignalP"/>
    </source>
</evidence>
<evidence type="ECO:0000259" key="3">
    <source>
        <dbReference type="PROSITE" id="PS50835"/>
    </source>
</evidence>
<dbReference type="SUPFAM" id="SSF49299">
    <property type="entry name" value="PKD domain"/>
    <property type="match status" value="1"/>
</dbReference>
<feature type="chain" id="PRO_5012438811" evidence="2">
    <location>
        <begin position="20"/>
        <end position="1034"/>
    </location>
</feature>
<dbReference type="STRING" id="1434700.SAMN06296427_102198"/>
<proteinExistence type="predicted"/>
<sequence length="1034" mass="112310">MLRNHIYILFLLLTQFALAQQVNVTNIVRQGNFNACSPNPNPTITAEIIDGDGSSVENGALVITDPCGFTTLRITMSNLRYYQPDANWPHGFFFPTGDNVSVANVTLPAGWISQTSCTGASCSAGDTGGVGFYYDGTAGQSCCSGGTVNDGNPSNNYGQSNMDCNTPFLIAFDMTFCNSKIETAITEFTLQGTSDGNTGCWSSPDLNINKVSFSINTVESDIILFDPAPINPDVITTCNNSVMNYLVELTGGCGNDNEITWWTAETGGTMIGSGSPFIYDAPGDACPEGTIVYAQCCPQGTDCDSRVPVIVGPCSPPSDTPTFNPIPPQCVGGTNPLPPTSIEGYTGTWSPAFDPNNTTTYTFTPTAGQCATQPTTLEVIIEEEIIPTFLPIDPICQNTVAPILPNSNEGVPGTWSPSVIDTTQPGIFEYTFIPSSSSCAQEVTIEITISEEIIPTFDFPLTYCMNTTTNPLPLISDNGITGTWNDTLIDTSTTGFFTYTFTPNDPDQCSNPIDLIVEIYEGLTLNDNLQIELCDENFDGTFEYDLTLLNGELITSTTGLTFSYYSSLANYNSDIQIPSSQWNNYPMTLPTTILVVAENADGCRSDYAEVDFIEGQAISLLTGPYEIPFCEGDGVNLNLFQNNFLTNEPDVNYKYYPSLNDAEDQISEITQITNFIPLGIGTSIYVRIEKDNGSLCPEIAEIEFIAGEEVSHNTGPFGPIEYCEEEIVDITTFTSGMAIESGVTLSYYETLTNAENGTNPIPDETVFEPSGSGIIYVRLEKTDRCTVILELPYAQLPSPEIMNLPSQLVLCEGQDTIEVEAESDDPNASYEWSWGNNQTYSGAVITITQTGTYTLTVIGSNGCRSTQELIVRPGGQPIITSIESGNDYLVVYAQATGGGMLEYSLNGVLWQASPRFEGLIKGQLYTVYVRQDGCLVTSYQAVILDVPNFLSPNGDGHNDQWTIRGIEVTPKATIKIFDRYGKIFVDTNFDGNYIWDGKYGGRPIPSGDYWYILEVPTDGVIVAQKFVGHLSIRN</sequence>
<dbReference type="InterPro" id="IPR014755">
    <property type="entry name" value="Cu-Rt/internalin_Ig-like"/>
</dbReference>
<dbReference type="OrthoDB" id="9765926at2"/>
<feature type="signal peptide" evidence="2">
    <location>
        <begin position="1"/>
        <end position="19"/>
    </location>
</feature>
<dbReference type="AlphaFoldDB" id="A0A1W1Z4Q0"/>
<dbReference type="Gene3D" id="2.60.40.10">
    <property type="entry name" value="Immunoglobulins"/>
    <property type="match status" value="1"/>
</dbReference>
<accession>A0A1W1Z4Q0</accession>
<dbReference type="InterPro" id="IPR007110">
    <property type="entry name" value="Ig-like_dom"/>
</dbReference>
<feature type="domain" description="Ig-like" evidence="3">
    <location>
        <begin position="799"/>
        <end position="871"/>
    </location>
</feature>
<dbReference type="InterPro" id="IPR035986">
    <property type="entry name" value="PKD_dom_sf"/>
</dbReference>
<evidence type="ECO:0000256" key="1">
    <source>
        <dbReference type="ARBA" id="ARBA00022729"/>
    </source>
</evidence>
<keyword evidence="5" id="KW-1185">Reference proteome</keyword>
<dbReference type="InterPro" id="IPR013783">
    <property type="entry name" value="Ig-like_fold"/>
</dbReference>